<dbReference type="CDD" id="cd00024">
    <property type="entry name" value="CD_CSD"/>
    <property type="match status" value="1"/>
</dbReference>
<feature type="coiled-coil region" evidence="2">
    <location>
        <begin position="115"/>
        <end position="142"/>
    </location>
</feature>
<evidence type="ECO:0000313" key="5">
    <source>
        <dbReference type="Proteomes" id="UP000053831"/>
    </source>
</evidence>
<dbReference type="SUPFAM" id="SSF54160">
    <property type="entry name" value="Chromo domain-like"/>
    <property type="match status" value="1"/>
</dbReference>
<accession>A0A0M9VV79</accession>
<feature type="compositionally biased region" description="Acidic residues" evidence="3">
    <location>
        <begin position="462"/>
        <end position="474"/>
    </location>
</feature>
<dbReference type="Gene3D" id="2.40.50.40">
    <property type="match status" value="1"/>
</dbReference>
<feature type="region of interest" description="Disordered" evidence="3">
    <location>
        <begin position="390"/>
        <end position="485"/>
    </location>
</feature>
<gene>
    <name evidence="4" type="ORF">ESCO_004460</name>
</gene>
<dbReference type="EMBL" id="LGSR01000013">
    <property type="protein sequence ID" value="KOS20702.1"/>
    <property type="molecule type" value="Genomic_DNA"/>
</dbReference>
<evidence type="ECO:0000256" key="2">
    <source>
        <dbReference type="SAM" id="Coils"/>
    </source>
</evidence>
<dbReference type="InterPro" id="IPR016197">
    <property type="entry name" value="Chromo-like_dom_sf"/>
</dbReference>
<feature type="compositionally biased region" description="Basic and acidic residues" evidence="3">
    <location>
        <begin position="450"/>
        <end position="461"/>
    </location>
</feature>
<protein>
    <recommendedName>
        <fullName evidence="6">Chromo domain-containing protein</fullName>
    </recommendedName>
</protein>
<reference evidence="4 5" key="1">
    <citation type="submission" date="2015-07" db="EMBL/GenBank/DDBJ databases">
        <title>The genome of the fungus Escovopsis weberi, a specialized disease agent of ant agriculture.</title>
        <authorList>
            <person name="de Man T.J."/>
            <person name="Stajich J.E."/>
            <person name="Kubicek C.P."/>
            <person name="Chenthamara K."/>
            <person name="Atanasova L."/>
            <person name="Druzhinina I.S."/>
            <person name="Birnbaum S."/>
            <person name="Barribeau S.M."/>
            <person name="Teiling C."/>
            <person name="Suen G."/>
            <person name="Currie C."/>
            <person name="Gerardo N.M."/>
        </authorList>
    </citation>
    <scope>NUCLEOTIDE SEQUENCE [LARGE SCALE GENOMIC DNA]</scope>
</reference>
<evidence type="ECO:0008006" key="6">
    <source>
        <dbReference type="Google" id="ProtNLM"/>
    </source>
</evidence>
<feature type="region of interest" description="Disordered" evidence="3">
    <location>
        <begin position="244"/>
        <end position="331"/>
    </location>
</feature>
<evidence type="ECO:0000256" key="1">
    <source>
        <dbReference type="ARBA" id="ARBA00011353"/>
    </source>
</evidence>
<feature type="compositionally biased region" description="Acidic residues" evidence="3">
    <location>
        <begin position="244"/>
        <end position="254"/>
    </location>
</feature>
<evidence type="ECO:0000313" key="4">
    <source>
        <dbReference type="EMBL" id="KOS20702.1"/>
    </source>
</evidence>
<evidence type="ECO:0000256" key="3">
    <source>
        <dbReference type="SAM" id="MobiDB-lite"/>
    </source>
</evidence>
<dbReference type="STRING" id="150374.A0A0M9VV79"/>
<name>A0A0M9VV79_ESCWE</name>
<feature type="compositionally biased region" description="Polar residues" evidence="3">
    <location>
        <begin position="293"/>
        <end position="308"/>
    </location>
</feature>
<dbReference type="Proteomes" id="UP000053831">
    <property type="component" value="Unassembled WGS sequence"/>
</dbReference>
<proteinExistence type="predicted"/>
<dbReference type="OrthoDB" id="3543857at2759"/>
<feature type="compositionally biased region" description="Basic and acidic residues" evidence="3">
    <location>
        <begin position="396"/>
        <end position="412"/>
    </location>
</feature>
<sequence length="485" mass="54046">MDLDRLHLDGLVVSKPMVAKPMIRRTRFCIPLPSRYVPGSGPPLPPLRLVPPHDSTAYIKDRLLIPSTGLAANGRALPKRMMYLVGWRDLPAATALVPAMKVLEYVSPYALEEWEARFEQEIDDEQARLEVAKQEEDAALAAAAAAAAAAATTAVAATPTATEALIQVAKRKRGRPPAHSKIEAAVVAEPETVAKAKSQPKRGSMMAMVSPQKKRLREFEGLGFGDDEDELAGDYAFEDLDQVEGEGEDGEEFYDAPPTDKLTGKPTLKYDIISSNRRKDRAYAPSCGRANRRNPSSEVSRHTSSSANKRPASEETATTPAPSAKRRPRSKDPEYFVECLEDVRFHGDPNEGIVRYFKVRWEGDWPPDQKTTWEPEANIPVAMVKTFMKTWRQPHKRADGAGNKDKDRDRKDQKKNKKDFHMQQTTLAWPSERRYSSVTEAFAGDEDSTPEQRDSSQAEGERDPDEIFVVSEEEGGPRAWAFRGT</sequence>
<dbReference type="AlphaFoldDB" id="A0A0M9VV79"/>
<keyword evidence="2" id="KW-0175">Coiled coil</keyword>
<organism evidence="4 5">
    <name type="scientific">Escovopsis weberi</name>
    <dbReference type="NCBI Taxonomy" id="150374"/>
    <lineage>
        <taxon>Eukaryota</taxon>
        <taxon>Fungi</taxon>
        <taxon>Dikarya</taxon>
        <taxon>Ascomycota</taxon>
        <taxon>Pezizomycotina</taxon>
        <taxon>Sordariomycetes</taxon>
        <taxon>Hypocreomycetidae</taxon>
        <taxon>Hypocreales</taxon>
        <taxon>Hypocreaceae</taxon>
        <taxon>Escovopsis</taxon>
    </lineage>
</organism>
<comment type="subunit">
    <text evidence="1">Component of the NuA4 histone acetyltransferase complex.</text>
</comment>
<keyword evidence="5" id="KW-1185">Reference proteome</keyword>
<comment type="caution">
    <text evidence="4">The sequence shown here is derived from an EMBL/GenBank/DDBJ whole genome shotgun (WGS) entry which is preliminary data.</text>
</comment>